<proteinExistence type="predicted"/>
<feature type="non-terminal residue" evidence="6">
    <location>
        <position position="243"/>
    </location>
</feature>
<dbReference type="InterPro" id="IPR023885">
    <property type="entry name" value="4Fe4S-binding_SPASM_dom"/>
</dbReference>
<reference evidence="6" key="1">
    <citation type="submission" date="2018-05" db="EMBL/GenBank/DDBJ databases">
        <authorList>
            <person name="Lanie J.A."/>
            <person name="Ng W.-L."/>
            <person name="Kazmierczak K.M."/>
            <person name="Andrzejewski T.M."/>
            <person name="Davidsen T.M."/>
            <person name="Wayne K.J."/>
            <person name="Tettelin H."/>
            <person name="Glass J.I."/>
            <person name="Rusch D."/>
            <person name="Podicherti R."/>
            <person name="Tsui H.-C.T."/>
            <person name="Winkler M.E."/>
        </authorList>
    </citation>
    <scope>NUCLEOTIDE SEQUENCE</scope>
</reference>
<evidence type="ECO:0000313" key="6">
    <source>
        <dbReference type="EMBL" id="SVB95440.1"/>
    </source>
</evidence>
<dbReference type="SFLD" id="SFLDS00029">
    <property type="entry name" value="Radical_SAM"/>
    <property type="match status" value="1"/>
</dbReference>
<dbReference type="Gene3D" id="3.20.20.70">
    <property type="entry name" value="Aldolase class I"/>
    <property type="match status" value="2"/>
</dbReference>
<dbReference type="GO" id="GO:0051536">
    <property type="term" value="F:iron-sulfur cluster binding"/>
    <property type="evidence" value="ECO:0007669"/>
    <property type="project" value="UniProtKB-KW"/>
</dbReference>
<dbReference type="GO" id="GO:0046872">
    <property type="term" value="F:metal ion binding"/>
    <property type="evidence" value="ECO:0007669"/>
    <property type="project" value="UniProtKB-KW"/>
</dbReference>
<feature type="domain" description="4Fe4S-binding SPASM" evidence="5">
    <location>
        <begin position="5"/>
        <end position="60"/>
    </location>
</feature>
<dbReference type="PANTHER" id="PTHR11228">
    <property type="entry name" value="RADICAL SAM DOMAIN PROTEIN"/>
    <property type="match status" value="1"/>
</dbReference>
<dbReference type="EMBL" id="UINC01065602">
    <property type="protein sequence ID" value="SVB95440.1"/>
    <property type="molecule type" value="Genomic_DNA"/>
</dbReference>
<name>A0A382I720_9ZZZZ</name>
<dbReference type="NCBIfam" id="NF033640">
    <property type="entry name" value="N_Twi_rSAM"/>
    <property type="match status" value="1"/>
</dbReference>
<dbReference type="GO" id="GO:0003824">
    <property type="term" value="F:catalytic activity"/>
    <property type="evidence" value="ECO:0007669"/>
    <property type="project" value="InterPro"/>
</dbReference>
<accession>A0A382I720</accession>
<evidence type="ECO:0000256" key="2">
    <source>
        <dbReference type="ARBA" id="ARBA00022723"/>
    </source>
</evidence>
<keyword evidence="2" id="KW-0479">Metal-binding</keyword>
<dbReference type="InterPro" id="IPR058240">
    <property type="entry name" value="rSAM_sf"/>
</dbReference>
<keyword evidence="1" id="KW-0949">S-adenosyl-L-methionine</keyword>
<dbReference type="SUPFAM" id="SSF102114">
    <property type="entry name" value="Radical SAM enzymes"/>
    <property type="match status" value="1"/>
</dbReference>
<dbReference type="PANTHER" id="PTHR11228:SF7">
    <property type="entry name" value="PQQA PEPTIDE CYCLASE"/>
    <property type="match status" value="1"/>
</dbReference>
<gene>
    <name evidence="6" type="ORF">METZ01_LOCUS248294</name>
</gene>
<evidence type="ECO:0000259" key="5">
    <source>
        <dbReference type="Pfam" id="PF13186"/>
    </source>
</evidence>
<sequence>MHPFTGLATREDGAIKVCCRSLPIGNIKNETLEEAWNGENMREVRRQVLSDERPDVCKPCFDLEDQGVQSLRQRHIADNMPESRVNLYPDALKSLTTDMTMPFELPTIEIKINNLCNLKCRMCNPLDSTQWKDWNSIVEHYKKEDNYLVKAVEDLGLTEAPYVGLFDDKKEFWDSLRKLLPHFKRVEFAGGEPLMDPMHYKILDLLSENGKNIEIKYATNGTVLGIKGRWIKDYWPKFKSVAV</sequence>
<protein>
    <recommendedName>
        <fullName evidence="5">4Fe4S-binding SPASM domain-containing protein</fullName>
    </recommendedName>
</protein>
<evidence type="ECO:0000256" key="4">
    <source>
        <dbReference type="ARBA" id="ARBA00023014"/>
    </source>
</evidence>
<dbReference type="InterPro" id="IPR013785">
    <property type="entry name" value="Aldolase_TIM"/>
</dbReference>
<organism evidence="6">
    <name type="scientific">marine metagenome</name>
    <dbReference type="NCBI Taxonomy" id="408172"/>
    <lineage>
        <taxon>unclassified sequences</taxon>
        <taxon>metagenomes</taxon>
        <taxon>ecological metagenomes</taxon>
    </lineage>
</organism>
<keyword evidence="3" id="KW-0408">Iron</keyword>
<dbReference type="Pfam" id="PF13186">
    <property type="entry name" value="SPASM"/>
    <property type="match status" value="1"/>
</dbReference>
<dbReference type="InterPro" id="IPR050377">
    <property type="entry name" value="Radical_SAM_PqqE_MftC-like"/>
</dbReference>
<evidence type="ECO:0000256" key="3">
    <source>
        <dbReference type="ARBA" id="ARBA00023004"/>
    </source>
</evidence>
<keyword evidence="4" id="KW-0411">Iron-sulfur</keyword>
<dbReference type="InterPro" id="IPR007197">
    <property type="entry name" value="rSAM"/>
</dbReference>
<evidence type="ECO:0000256" key="1">
    <source>
        <dbReference type="ARBA" id="ARBA00022691"/>
    </source>
</evidence>
<dbReference type="AlphaFoldDB" id="A0A382I720"/>